<dbReference type="Proteomes" id="UP000217257">
    <property type="component" value="Chromosome"/>
</dbReference>
<dbReference type="KEGG" id="cfus:CYFUS_008383"/>
<dbReference type="AlphaFoldDB" id="A0A250JG80"/>
<sequence>MRSYQTALAVVLLAGGLFAGGNVSHAADSLPVPPDARNFIQPFFLIFDRNEEQVIVFLANHPVYEAIEVMVTRRAGQQPLLRVIITRHDTDQIDHINDVQLARERAALLPERKTVYRPILYEQSEVAGIVTSRLRFKSYRGEDIDLHFQALAPVSVAGRLIATEHAREEALPVLWSNASAFASPETRLTIDGVSYPLRPGPQPGSLLGVYSAGFLLGVVYEASLELYPLRSPRRLAEGEKWVYLDNLGNQHVYEIIDVAGEQLTIHKTTTSPTLTEEFITVQREGNGLQLRTVRATGRGGEQVRPGEHGRRALLRCRSCPSPAKDAITGLRGVAERCPLKGVRELVPLPRRLRVV</sequence>
<gene>
    <name evidence="2" type="ORF">CYFUS_008383</name>
</gene>
<evidence type="ECO:0000313" key="3">
    <source>
        <dbReference type="Proteomes" id="UP000217257"/>
    </source>
</evidence>
<keyword evidence="1" id="KW-0732">Signal</keyword>
<proteinExistence type="predicted"/>
<organism evidence="2 3">
    <name type="scientific">Cystobacter fuscus</name>
    <dbReference type="NCBI Taxonomy" id="43"/>
    <lineage>
        <taxon>Bacteria</taxon>
        <taxon>Pseudomonadati</taxon>
        <taxon>Myxococcota</taxon>
        <taxon>Myxococcia</taxon>
        <taxon>Myxococcales</taxon>
        <taxon>Cystobacterineae</taxon>
        <taxon>Archangiaceae</taxon>
        <taxon>Cystobacter</taxon>
    </lineage>
</organism>
<feature type="chain" id="PRO_5013372608" evidence="1">
    <location>
        <begin position="27"/>
        <end position="355"/>
    </location>
</feature>
<evidence type="ECO:0000256" key="1">
    <source>
        <dbReference type="SAM" id="SignalP"/>
    </source>
</evidence>
<evidence type="ECO:0000313" key="2">
    <source>
        <dbReference type="EMBL" id="ATB42904.1"/>
    </source>
</evidence>
<protein>
    <submittedName>
        <fullName evidence="2">Uncharacterized protein</fullName>
    </submittedName>
</protein>
<feature type="signal peptide" evidence="1">
    <location>
        <begin position="1"/>
        <end position="26"/>
    </location>
</feature>
<name>A0A250JG80_9BACT</name>
<accession>A0A250JG80</accession>
<dbReference type="EMBL" id="CP022098">
    <property type="protein sequence ID" value="ATB42904.1"/>
    <property type="molecule type" value="Genomic_DNA"/>
</dbReference>
<dbReference type="RefSeq" id="WP_095990394.1">
    <property type="nucleotide sequence ID" value="NZ_CP022098.1"/>
</dbReference>
<reference evidence="2 3" key="1">
    <citation type="submission" date="2017-06" db="EMBL/GenBank/DDBJ databases">
        <title>Sequencing and comparative analysis of myxobacterial genomes.</title>
        <authorList>
            <person name="Rupp O."/>
            <person name="Goesmann A."/>
            <person name="Sogaard-Andersen L."/>
        </authorList>
    </citation>
    <scope>NUCLEOTIDE SEQUENCE [LARGE SCALE GENOMIC DNA]</scope>
    <source>
        <strain evidence="2 3">DSM 52655</strain>
    </source>
</reference>